<dbReference type="Proteomes" id="UP000471648">
    <property type="component" value="Unassembled WGS sequence"/>
</dbReference>
<reference evidence="1 2" key="1">
    <citation type="submission" date="2020-01" db="EMBL/GenBank/DDBJ databases">
        <title>Insect and environment-associated Actinomycetes.</title>
        <authorList>
            <person name="Currrie C."/>
            <person name="Chevrette M."/>
            <person name="Carlson C."/>
            <person name="Stubbendieck R."/>
            <person name="Wendt-Pienkowski E."/>
        </authorList>
    </citation>
    <scope>NUCLEOTIDE SEQUENCE [LARGE SCALE GENOMIC DNA]</scope>
    <source>
        <strain evidence="1 2">SID14438</strain>
    </source>
</reference>
<dbReference type="EMBL" id="JAAGME010000424">
    <property type="protein sequence ID" value="NEB67456.1"/>
    <property type="molecule type" value="Genomic_DNA"/>
</dbReference>
<comment type="caution">
    <text evidence="1">The sequence shown here is derived from an EMBL/GenBank/DDBJ whole genome shotgun (WGS) entry which is preliminary data.</text>
</comment>
<sequence length="67" mass="7083">AAHTPALGRITVHPTPVASAPAALAHDLLRSMGKHLPVAGSEDGTYWTGNAQTAWRVVATWMLALRI</sequence>
<dbReference type="AlphaFoldDB" id="A0A6N9V3Y6"/>
<evidence type="ECO:0000313" key="1">
    <source>
        <dbReference type="EMBL" id="NEB67456.1"/>
    </source>
</evidence>
<evidence type="ECO:0000313" key="2">
    <source>
        <dbReference type="Proteomes" id="UP000471648"/>
    </source>
</evidence>
<accession>A0A6N9V3Y6</accession>
<name>A0A6N9V3Y6_STRMI</name>
<feature type="non-terminal residue" evidence="1">
    <location>
        <position position="67"/>
    </location>
</feature>
<gene>
    <name evidence="1" type="ORF">G3I39_10400</name>
</gene>
<organism evidence="1 2">
    <name type="scientific">Streptomyces microflavus</name>
    <name type="common">Streptomyces lipmanii</name>
    <dbReference type="NCBI Taxonomy" id="1919"/>
    <lineage>
        <taxon>Bacteria</taxon>
        <taxon>Bacillati</taxon>
        <taxon>Actinomycetota</taxon>
        <taxon>Actinomycetes</taxon>
        <taxon>Kitasatosporales</taxon>
        <taxon>Streptomycetaceae</taxon>
        <taxon>Streptomyces</taxon>
    </lineage>
</organism>
<feature type="non-terminal residue" evidence="1">
    <location>
        <position position="1"/>
    </location>
</feature>
<proteinExistence type="predicted"/>
<protein>
    <submittedName>
        <fullName evidence="1">Uncharacterized protein</fullName>
    </submittedName>
</protein>